<evidence type="ECO:0000313" key="2">
    <source>
        <dbReference type="Proteomes" id="UP001465717"/>
    </source>
</evidence>
<sequence length="49" mass="5542">MALRAAEAMGKKHGVHFSVYKCAWCDGWHIGKNAQNKIKSDALEDKRQL</sequence>
<keyword evidence="2" id="KW-1185">Reference proteome</keyword>
<dbReference type="EMBL" id="JBBNGE010000010">
    <property type="protein sequence ID" value="MEQ2507515.1"/>
    <property type="molecule type" value="Genomic_DNA"/>
</dbReference>
<organism evidence="1 2">
    <name type="scientific">Segatella sinensis</name>
    <dbReference type="NCBI Taxonomy" id="3085167"/>
    <lineage>
        <taxon>Bacteria</taxon>
        <taxon>Pseudomonadati</taxon>
        <taxon>Bacteroidota</taxon>
        <taxon>Bacteroidia</taxon>
        <taxon>Bacteroidales</taxon>
        <taxon>Prevotellaceae</taxon>
        <taxon>Segatella</taxon>
    </lineage>
</organism>
<evidence type="ECO:0000313" key="1">
    <source>
        <dbReference type="EMBL" id="MEQ2507515.1"/>
    </source>
</evidence>
<gene>
    <name evidence="1" type="ORF">AAAT87_04350</name>
</gene>
<dbReference type="Proteomes" id="UP001465717">
    <property type="component" value="Unassembled WGS sequence"/>
</dbReference>
<comment type="caution">
    <text evidence="1">The sequence shown here is derived from an EMBL/GenBank/DDBJ whole genome shotgun (WGS) entry which is preliminary data.</text>
</comment>
<protein>
    <submittedName>
        <fullName evidence="1">Uncharacterized protein</fullName>
    </submittedName>
</protein>
<reference evidence="1 2" key="1">
    <citation type="submission" date="2024-04" db="EMBL/GenBank/DDBJ databases">
        <title>Human intestinal bacterial collection.</title>
        <authorList>
            <person name="Pauvert C."/>
            <person name="Hitch T.C.A."/>
            <person name="Clavel T."/>
        </authorList>
    </citation>
    <scope>NUCLEOTIDE SEQUENCE [LARGE SCALE GENOMIC DNA]</scope>
    <source>
        <strain evidence="1 2">CLA-AA-H174</strain>
    </source>
</reference>
<name>A0ABV1FWH3_9BACT</name>
<accession>A0ABV1FWH3</accession>
<proteinExistence type="predicted"/>
<dbReference type="RefSeq" id="WP_158577332.1">
    <property type="nucleotide sequence ID" value="NZ_JBBNFG020000009.1"/>
</dbReference>